<comment type="caution">
    <text evidence="2">The sequence shown here is derived from an EMBL/GenBank/DDBJ whole genome shotgun (WGS) entry which is preliminary data.</text>
</comment>
<dbReference type="InterPro" id="IPR029068">
    <property type="entry name" value="Glyas_Bleomycin-R_OHBP_Dase"/>
</dbReference>
<dbReference type="Gene3D" id="3.30.720.120">
    <property type="match status" value="1"/>
</dbReference>
<dbReference type="Gene3D" id="3.30.720.110">
    <property type="match status" value="1"/>
</dbReference>
<accession>A0ABW3D782</accession>
<dbReference type="CDD" id="cd07246">
    <property type="entry name" value="VOC_like"/>
    <property type="match status" value="1"/>
</dbReference>
<dbReference type="Proteomes" id="UP001597120">
    <property type="component" value="Unassembled WGS sequence"/>
</dbReference>
<dbReference type="PANTHER" id="PTHR34109">
    <property type="entry name" value="BNAUNNG04460D PROTEIN-RELATED"/>
    <property type="match status" value="1"/>
</dbReference>
<keyword evidence="3" id="KW-1185">Reference proteome</keyword>
<dbReference type="PANTHER" id="PTHR34109:SF1">
    <property type="entry name" value="VOC DOMAIN-CONTAINING PROTEIN"/>
    <property type="match status" value="1"/>
</dbReference>
<evidence type="ECO:0000313" key="2">
    <source>
        <dbReference type="EMBL" id="MFD0869218.1"/>
    </source>
</evidence>
<dbReference type="EMBL" id="JBHTIU010000028">
    <property type="protein sequence ID" value="MFD0869218.1"/>
    <property type="molecule type" value="Genomic_DNA"/>
</dbReference>
<gene>
    <name evidence="2" type="ORF">ACFQ03_08640</name>
</gene>
<evidence type="ECO:0000313" key="3">
    <source>
        <dbReference type="Proteomes" id="UP001597120"/>
    </source>
</evidence>
<dbReference type="PROSITE" id="PS51819">
    <property type="entry name" value="VOC"/>
    <property type="match status" value="1"/>
</dbReference>
<evidence type="ECO:0000259" key="1">
    <source>
        <dbReference type="PROSITE" id="PS51819"/>
    </source>
</evidence>
<dbReference type="SUPFAM" id="SSF54593">
    <property type="entry name" value="Glyoxalase/Bleomycin resistance protein/Dihydroxybiphenyl dioxygenase"/>
    <property type="match status" value="1"/>
</dbReference>
<feature type="domain" description="VOC" evidence="1">
    <location>
        <begin position="10"/>
        <end position="127"/>
    </location>
</feature>
<dbReference type="RefSeq" id="WP_379287475.1">
    <property type="nucleotide sequence ID" value="NZ_JBHTIU010000028.1"/>
</dbReference>
<dbReference type="InterPro" id="IPR004360">
    <property type="entry name" value="Glyas_Fos-R_dOase_dom"/>
</dbReference>
<protein>
    <submittedName>
        <fullName evidence="2">VOC family protein</fullName>
    </submittedName>
</protein>
<organism evidence="2 3">
    <name type="scientific">Paenibacillus residui</name>
    <dbReference type="NCBI Taxonomy" id="629724"/>
    <lineage>
        <taxon>Bacteria</taxon>
        <taxon>Bacillati</taxon>
        <taxon>Bacillota</taxon>
        <taxon>Bacilli</taxon>
        <taxon>Bacillales</taxon>
        <taxon>Paenibacillaceae</taxon>
        <taxon>Paenibacillus</taxon>
    </lineage>
</organism>
<sequence>MKANHYVPDGFHTVTPYLHVQGAEKLIDFLKQAFRAEELNRSTDADGRIRHAEIRLEGSIIECSEGRDPYPPMQSAIHLYVRDTDKCYEQAIAAGAASLYEPADMPYGERSAGVKDPFGNHWYIATFMGTVR</sequence>
<dbReference type="InterPro" id="IPR037523">
    <property type="entry name" value="VOC_core"/>
</dbReference>
<proteinExistence type="predicted"/>
<reference evidence="3" key="1">
    <citation type="journal article" date="2019" name="Int. J. Syst. Evol. Microbiol.">
        <title>The Global Catalogue of Microorganisms (GCM) 10K type strain sequencing project: providing services to taxonomists for standard genome sequencing and annotation.</title>
        <authorList>
            <consortium name="The Broad Institute Genomics Platform"/>
            <consortium name="The Broad Institute Genome Sequencing Center for Infectious Disease"/>
            <person name="Wu L."/>
            <person name="Ma J."/>
        </authorList>
    </citation>
    <scope>NUCLEOTIDE SEQUENCE [LARGE SCALE GENOMIC DNA]</scope>
    <source>
        <strain evidence="3">CCUG 57263</strain>
    </source>
</reference>
<name>A0ABW3D782_9BACL</name>
<dbReference type="Pfam" id="PF00903">
    <property type="entry name" value="Glyoxalase"/>
    <property type="match status" value="1"/>
</dbReference>